<feature type="compositionally biased region" description="Polar residues" evidence="1">
    <location>
        <begin position="102"/>
        <end position="111"/>
    </location>
</feature>
<evidence type="ECO:0000256" key="1">
    <source>
        <dbReference type="SAM" id="MobiDB-lite"/>
    </source>
</evidence>
<dbReference type="EnsemblPlants" id="OPUNC02G07240.1">
    <property type="protein sequence ID" value="OPUNC02G07240.1"/>
    <property type="gene ID" value="OPUNC02G07240"/>
</dbReference>
<keyword evidence="3" id="KW-1185">Reference proteome</keyword>
<evidence type="ECO:0008006" key="4">
    <source>
        <dbReference type="Google" id="ProtNLM"/>
    </source>
</evidence>
<feature type="region of interest" description="Disordered" evidence="1">
    <location>
        <begin position="102"/>
        <end position="132"/>
    </location>
</feature>
<dbReference type="AlphaFoldDB" id="A0A0E0JX51"/>
<feature type="region of interest" description="Disordered" evidence="1">
    <location>
        <begin position="1"/>
        <end position="27"/>
    </location>
</feature>
<accession>A0A0E0JX51</accession>
<reference evidence="2" key="1">
    <citation type="submission" date="2015-04" db="UniProtKB">
        <authorList>
            <consortium name="EnsemblPlants"/>
        </authorList>
    </citation>
    <scope>IDENTIFICATION</scope>
</reference>
<name>A0A0E0JX51_ORYPU</name>
<dbReference type="HOGENOM" id="CLU_1920504_0_0_1"/>
<reference evidence="2" key="2">
    <citation type="submission" date="2018-05" db="EMBL/GenBank/DDBJ databases">
        <title>OpunRS2 (Oryza punctata Reference Sequence Version 2).</title>
        <authorList>
            <person name="Zhang J."/>
            <person name="Kudrna D."/>
            <person name="Lee S."/>
            <person name="Talag J."/>
            <person name="Welchert J."/>
            <person name="Wing R.A."/>
        </authorList>
    </citation>
    <scope>NUCLEOTIDE SEQUENCE [LARGE SCALE GENOMIC DNA]</scope>
</reference>
<dbReference type="Gramene" id="OPUNC02G07240.1">
    <property type="protein sequence ID" value="OPUNC02G07240.1"/>
    <property type="gene ID" value="OPUNC02G07240"/>
</dbReference>
<feature type="compositionally biased region" description="Basic and acidic residues" evidence="1">
    <location>
        <begin position="1"/>
        <end position="10"/>
    </location>
</feature>
<proteinExistence type="predicted"/>
<sequence>MASGKEKGDHWWVAGSGNKGSSRRGEGGVLRLRADVGRRHLPPHCTAEANTSPVRGGLAHMGLLSPSMAFSTAIVVWGAGRGGSDEDHVEVVHHRRSSRLVSPSKASSVATVTWREGRGCGGGKATAEEETR</sequence>
<dbReference type="Proteomes" id="UP000026962">
    <property type="component" value="Chromosome 2"/>
</dbReference>
<evidence type="ECO:0000313" key="2">
    <source>
        <dbReference type="EnsemblPlants" id="OPUNC02G07240.1"/>
    </source>
</evidence>
<organism evidence="2">
    <name type="scientific">Oryza punctata</name>
    <name type="common">Red rice</name>
    <dbReference type="NCBI Taxonomy" id="4537"/>
    <lineage>
        <taxon>Eukaryota</taxon>
        <taxon>Viridiplantae</taxon>
        <taxon>Streptophyta</taxon>
        <taxon>Embryophyta</taxon>
        <taxon>Tracheophyta</taxon>
        <taxon>Spermatophyta</taxon>
        <taxon>Magnoliopsida</taxon>
        <taxon>Liliopsida</taxon>
        <taxon>Poales</taxon>
        <taxon>Poaceae</taxon>
        <taxon>BOP clade</taxon>
        <taxon>Oryzoideae</taxon>
        <taxon>Oryzeae</taxon>
        <taxon>Oryzinae</taxon>
        <taxon>Oryza</taxon>
    </lineage>
</organism>
<protein>
    <recommendedName>
        <fullName evidence="4">DUF834 domain-containing protein</fullName>
    </recommendedName>
</protein>
<evidence type="ECO:0000313" key="3">
    <source>
        <dbReference type="Proteomes" id="UP000026962"/>
    </source>
</evidence>